<comment type="function">
    <text evidence="24">PPIase that catalyzes the cis-trans isomerization of proline imidic peptide bonds in oligopeptides and may therefore assist protein folding. Participates in pre-mRNA splicing. May play a role in the assembly of the U4/U5/U6 tri-snRNP complex, one of the building blocks of the spliceosome. May act as a chaperone.</text>
</comment>
<evidence type="ECO:0000256" key="7">
    <source>
        <dbReference type="ARBA" id="ARBA00022490"/>
    </source>
</evidence>
<dbReference type="Gene3D" id="2.40.100.10">
    <property type="entry name" value="Cyclophilin-like"/>
    <property type="match status" value="1"/>
</dbReference>
<name>A0A1B0CZY4_PHLPP</name>
<dbReference type="AlphaFoldDB" id="A0A1B0CZY4"/>
<dbReference type="FunFam" id="2.40.100.10:FF:000017">
    <property type="entry name" value="Peptidyl-prolyl cis-trans isomerase"/>
    <property type="match status" value="1"/>
</dbReference>
<keyword evidence="13" id="KW-1133">Transmembrane helix</keyword>
<keyword evidence="8" id="KW-0337">GPI-anchor biosynthesis</keyword>
<evidence type="ECO:0000256" key="19">
    <source>
        <dbReference type="ARBA" id="ARBA00023235"/>
    </source>
</evidence>
<dbReference type="GO" id="GO:0006506">
    <property type="term" value="P:GPI anchor biosynthetic process"/>
    <property type="evidence" value="ECO:0007669"/>
    <property type="project" value="UniProtKB-KW"/>
</dbReference>
<comment type="similarity">
    <text evidence="21">Belongs to the cyclophilin-type PPIase family. PPIase H subfamily.</text>
</comment>
<evidence type="ECO:0000256" key="10">
    <source>
        <dbReference type="ARBA" id="ARBA00022692"/>
    </source>
</evidence>
<evidence type="ECO:0000313" key="26">
    <source>
        <dbReference type="Proteomes" id="UP000092462"/>
    </source>
</evidence>
<dbReference type="EnsemblMetazoa" id="PPAI000656-RA">
    <property type="protein sequence ID" value="PPAI000656-PA"/>
    <property type="gene ID" value="PPAI000656"/>
</dbReference>
<comment type="subcellular location">
    <subcellularLocation>
        <location evidence="4">Cytoplasm</location>
    </subcellularLocation>
    <subcellularLocation>
        <location evidence="2">Endomembrane system</location>
        <topology evidence="2">Multi-pass membrane protein</topology>
    </subcellularLocation>
    <subcellularLocation>
        <location evidence="3">Nucleus speckle</location>
    </subcellularLocation>
</comment>
<dbReference type="CDD" id="cd01926">
    <property type="entry name" value="cyclophilin_ABH_like"/>
    <property type="match status" value="1"/>
</dbReference>
<dbReference type="EC" id="5.2.1.8" evidence="6"/>
<accession>A0A1B0CZY4</accession>
<evidence type="ECO:0000256" key="3">
    <source>
        <dbReference type="ARBA" id="ARBA00004324"/>
    </source>
</evidence>
<sequence length="596" mass="68011">MPTWQQVQSQLRNSNNPVVFFDVSVGTTEIGRMIFELYADVVPKTAENFRQFCTGEYKKEKDGVPLGFKGANFHRVIKDFMIQGGDFVNGDGTGVMSIYGGTFPDENFSLKHDAPGLLSMANSGKDTNGCQFFITCAKCNFLDNKHVVFGRVLDGLLIMRKIENVPTGPNNKPKLPRVLAWSGAFEAQDMSFDSGRSISALCFPDKSIFHLADNLVKEDIGDLRMEGRFELKGYVEINYARLGDILEALTKAPNGQEVAEQPAINAFGFDKAGMKIIVILVICGFSWLCDASSGDRSPYYQNCVKVCESSNCTKDGSEFLKPDLQPVLERLLVWSCHDECTYECMWKTTKAFLERNWEVPQFHGKWPFVRFLGLQEPASVVFSLGNLAANLYMLRQFRARVRRDSPNYWLWHCFGAICCNAWLWSTIFHARDFPITELFDYAFAYSIVISSLCCALLRFLHARHFVIRLLVGVFCALFFMNHFAYLSVGRLDYRFNMQVNVLTGILGGSSWLIWYICTRSNRKYSWKILVFQVLAAASLLLELNDFPPLFYTFDAHSLWHLATVPLTLLFYSFLIDDCTSLRREKFKKEEDMKKLL</sequence>
<evidence type="ECO:0000256" key="18">
    <source>
        <dbReference type="ARBA" id="ARBA00023187"/>
    </source>
</evidence>
<keyword evidence="11" id="KW-0747">Spliceosome</keyword>
<dbReference type="SUPFAM" id="SSF50891">
    <property type="entry name" value="Cyclophilin-like"/>
    <property type="match status" value="1"/>
</dbReference>
<dbReference type="GO" id="GO:0006457">
    <property type="term" value="P:protein folding"/>
    <property type="evidence" value="ECO:0007669"/>
    <property type="project" value="InterPro"/>
</dbReference>
<keyword evidence="16" id="KW-0472">Membrane</keyword>
<evidence type="ECO:0000256" key="16">
    <source>
        <dbReference type="ARBA" id="ARBA00023136"/>
    </source>
</evidence>
<dbReference type="InterPro" id="IPR020892">
    <property type="entry name" value="Cyclophilin-type_PPIase_CS"/>
</dbReference>
<evidence type="ECO:0000256" key="4">
    <source>
        <dbReference type="ARBA" id="ARBA00004496"/>
    </source>
</evidence>
<dbReference type="VEuPathDB" id="VectorBase:PPAPM1_009447"/>
<dbReference type="GO" id="GO:0005681">
    <property type="term" value="C:spliceosomal complex"/>
    <property type="evidence" value="ECO:0007669"/>
    <property type="project" value="UniProtKB-KW"/>
</dbReference>
<dbReference type="EMBL" id="AJVK01021142">
    <property type="status" value="NOT_ANNOTATED_CDS"/>
    <property type="molecule type" value="Genomic_DNA"/>
</dbReference>
<evidence type="ECO:0000256" key="15">
    <source>
        <dbReference type="ARBA" id="ARBA00023110"/>
    </source>
</evidence>
<evidence type="ECO:0000256" key="14">
    <source>
        <dbReference type="ARBA" id="ARBA00022990"/>
    </source>
</evidence>
<dbReference type="GO" id="GO:0006397">
    <property type="term" value="P:mRNA processing"/>
    <property type="evidence" value="ECO:0007669"/>
    <property type="project" value="UniProtKB-KW"/>
</dbReference>
<keyword evidence="14" id="KW-0007">Acetylation</keyword>
<evidence type="ECO:0000256" key="2">
    <source>
        <dbReference type="ARBA" id="ARBA00004127"/>
    </source>
</evidence>
<dbReference type="Proteomes" id="UP000092462">
    <property type="component" value="Unassembled WGS sequence"/>
</dbReference>
<dbReference type="PANTHER" id="PTHR13148:SF0">
    <property type="entry name" value="POST-GPI ATTACHMENT TO PROTEINS FACTOR 3"/>
    <property type="match status" value="1"/>
</dbReference>
<comment type="catalytic activity">
    <reaction evidence="1">
        <text>[protein]-peptidylproline (omega=180) = [protein]-peptidylproline (omega=0)</text>
        <dbReference type="Rhea" id="RHEA:16237"/>
        <dbReference type="Rhea" id="RHEA-COMP:10747"/>
        <dbReference type="Rhea" id="RHEA-COMP:10748"/>
        <dbReference type="ChEBI" id="CHEBI:83833"/>
        <dbReference type="ChEBI" id="CHEBI:83834"/>
        <dbReference type="EC" id="5.2.1.8"/>
    </reaction>
</comment>
<keyword evidence="9" id="KW-0507">mRNA processing</keyword>
<evidence type="ECO:0000256" key="1">
    <source>
        <dbReference type="ARBA" id="ARBA00000971"/>
    </source>
</evidence>
<dbReference type="GO" id="GO:0016788">
    <property type="term" value="F:hydrolase activity, acting on ester bonds"/>
    <property type="evidence" value="ECO:0007669"/>
    <property type="project" value="TreeGrafter"/>
</dbReference>
<keyword evidence="17" id="KW-0143">Chaperone</keyword>
<dbReference type="PROSITE" id="PS00170">
    <property type="entry name" value="CSA_PPIASE_1"/>
    <property type="match status" value="1"/>
</dbReference>
<evidence type="ECO:0000256" key="13">
    <source>
        <dbReference type="ARBA" id="ARBA00022989"/>
    </source>
</evidence>
<evidence type="ECO:0000256" key="8">
    <source>
        <dbReference type="ARBA" id="ARBA00022502"/>
    </source>
</evidence>
<evidence type="ECO:0000256" key="24">
    <source>
        <dbReference type="ARBA" id="ARBA00059766"/>
    </source>
</evidence>
<proteinExistence type="inferred from homology"/>
<dbReference type="GO" id="GO:0005789">
    <property type="term" value="C:endoplasmic reticulum membrane"/>
    <property type="evidence" value="ECO:0007669"/>
    <property type="project" value="TreeGrafter"/>
</dbReference>
<evidence type="ECO:0000256" key="12">
    <source>
        <dbReference type="ARBA" id="ARBA00022729"/>
    </source>
</evidence>
<evidence type="ECO:0000256" key="22">
    <source>
        <dbReference type="ARBA" id="ARBA00040924"/>
    </source>
</evidence>
<keyword evidence="20" id="KW-0539">Nucleus</keyword>
<evidence type="ECO:0000256" key="20">
    <source>
        <dbReference type="ARBA" id="ARBA00023242"/>
    </source>
</evidence>
<keyword evidence="19" id="KW-0413">Isomerase</keyword>
<keyword evidence="26" id="KW-1185">Reference proteome</keyword>
<keyword evidence="15" id="KW-0697">Rotamase</keyword>
<dbReference type="Pfam" id="PF00160">
    <property type="entry name" value="Pro_isomerase"/>
    <property type="match status" value="1"/>
</dbReference>
<evidence type="ECO:0000256" key="23">
    <source>
        <dbReference type="ARBA" id="ARBA00041924"/>
    </source>
</evidence>
<keyword evidence="7" id="KW-0963">Cytoplasm</keyword>
<dbReference type="InterPro" id="IPR007217">
    <property type="entry name" value="Per1-like"/>
</dbReference>
<protein>
    <recommendedName>
        <fullName evidence="22">Peptidyl-prolyl cis-trans isomerase H</fullName>
        <ecNumber evidence="6">5.2.1.8</ecNumber>
    </recommendedName>
    <alternativeName>
        <fullName evidence="23">Rotamase H</fullName>
    </alternativeName>
</protein>
<keyword evidence="10" id="KW-0812">Transmembrane</keyword>
<dbReference type="GO" id="GO:0003755">
    <property type="term" value="F:peptidyl-prolyl cis-trans isomerase activity"/>
    <property type="evidence" value="ECO:0007669"/>
    <property type="project" value="UniProtKB-KW"/>
</dbReference>
<dbReference type="GO" id="GO:0016607">
    <property type="term" value="C:nuclear speck"/>
    <property type="evidence" value="ECO:0007669"/>
    <property type="project" value="UniProtKB-SubCell"/>
</dbReference>
<dbReference type="PROSITE" id="PS50072">
    <property type="entry name" value="CSA_PPIASE_2"/>
    <property type="match status" value="1"/>
</dbReference>
<evidence type="ECO:0000256" key="11">
    <source>
        <dbReference type="ARBA" id="ARBA00022728"/>
    </source>
</evidence>
<comment type="similarity">
    <text evidence="5">Belongs to the PGAP3 family.</text>
</comment>
<dbReference type="VEuPathDB" id="VectorBase:PPAPM1_003612"/>
<keyword evidence="12" id="KW-0732">Signal</keyword>
<dbReference type="InterPro" id="IPR029000">
    <property type="entry name" value="Cyclophilin-like_dom_sf"/>
</dbReference>
<organism evidence="25 26">
    <name type="scientific">Phlebotomus papatasi</name>
    <name type="common">Sandfly</name>
    <dbReference type="NCBI Taxonomy" id="29031"/>
    <lineage>
        <taxon>Eukaryota</taxon>
        <taxon>Metazoa</taxon>
        <taxon>Ecdysozoa</taxon>
        <taxon>Arthropoda</taxon>
        <taxon>Hexapoda</taxon>
        <taxon>Insecta</taxon>
        <taxon>Pterygota</taxon>
        <taxon>Neoptera</taxon>
        <taxon>Endopterygota</taxon>
        <taxon>Diptera</taxon>
        <taxon>Nematocera</taxon>
        <taxon>Psychodoidea</taxon>
        <taxon>Psychodidae</taxon>
        <taxon>Phlebotomus</taxon>
        <taxon>Phlebotomus</taxon>
    </lineage>
</organism>
<dbReference type="PRINTS" id="PR00153">
    <property type="entry name" value="CSAPPISMRASE"/>
</dbReference>
<dbReference type="InterPro" id="IPR002130">
    <property type="entry name" value="Cyclophilin-type_PPIase_dom"/>
</dbReference>
<evidence type="ECO:0000256" key="17">
    <source>
        <dbReference type="ARBA" id="ARBA00023186"/>
    </source>
</evidence>
<dbReference type="PANTHER" id="PTHR13148">
    <property type="entry name" value="PER1-RELATED"/>
    <property type="match status" value="1"/>
</dbReference>
<evidence type="ECO:0000256" key="21">
    <source>
        <dbReference type="ARBA" id="ARBA00038512"/>
    </source>
</evidence>
<dbReference type="VEuPathDB" id="VectorBase:PPAI000656"/>
<evidence type="ECO:0000256" key="9">
    <source>
        <dbReference type="ARBA" id="ARBA00022664"/>
    </source>
</evidence>
<dbReference type="Pfam" id="PF04080">
    <property type="entry name" value="Per1"/>
    <property type="match status" value="1"/>
</dbReference>
<evidence type="ECO:0000256" key="6">
    <source>
        <dbReference type="ARBA" id="ARBA00013194"/>
    </source>
</evidence>
<evidence type="ECO:0000313" key="25">
    <source>
        <dbReference type="EnsemblMetazoa" id="PPAI000656-PA"/>
    </source>
</evidence>
<keyword evidence="18" id="KW-0508">mRNA splicing</keyword>
<evidence type="ECO:0000256" key="5">
    <source>
        <dbReference type="ARBA" id="ARBA00006387"/>
    </source>
</evidence>
<dbReference type="GO" id="GO:0008380">
    <property type="term" value="P:RNA splicing"/>
    <property type="evidence" value="ECO:0007669"/>
    <property type="project" value="UniProtKB-KW"/>
</dbReference>
<reference evidence="25" key="1">
    <citation type="submission" date="2022-08" db="UniProtKB">
        <authorList>
            <consortium name="EnsemblMetazoa"/>
        </authorList>
    </citation>
    <scope>IDENTIFICATION</scope>
    <source>
        <strain evidence="25">Israel</strain>
    </source>
</reference>